<sequence length="77" mass="8467">MNLKGKRRKLFLLLAVVVLAGGFWLWKVLNAPVPQYQTLIVRPGELQQNVLATGKLDALRKVDVGAQVSGQLKTLSV</sequence>
<dbReference type="AlphaFoldDB" id="A0AAW6NJZ6"/>
<accession>A0AAW6NJZ6</accession>
<proteinExistence type="predicted"/>
<dbReference type="Proteomes" id="UP001215180">
    <property type="component" value="Unassembled WGS sequence"/>
</dbReference>
<name>A0AAW6NJZ6_ENTCL</name>
<comment type="caution">
    <text evidence="1">The sequence shown here is derived from an EMBL/GenBank/DDBJ whole genome shotgun (WGS) entry which is preliminary data.</text>
</comment>
<dbReference type="EMBL" id="JARJGR010000729">
    <property type="protein sequence ID" value="MDF3636690.1"/>
    <property type="molecule type" value="Genomic_DNA"/>
</dbReference>
<evidence type="ECO:0000313" key="1">
    <source>
        <dbReference type="EMBL" id="MDF3636690.1"/>
    </source>
</evidence>
<reference evidence="1" key="1">
    <citation type="submission" date="2023-03" db="EMBL/GenBank/DDBJ databases">
        <title>A Study on Prevalence and Characterization of Enterobacter cloacae strains in China.</title>
        <authorList>
            <person name="Zheng Z."/>
        </authorList>
    </citation>
    <scope>NUCLEOTIDE SEQUENCE</scope>
    <source>
        <strain evidence="1">EC77</strain>
    </source>
</reference>
<protein>
    <submittedName>
        <fullName evidence="1">Macrolide transporter subunit MacA</fullName>
    </submittedName>
</protein>
<organism evidence="1 2">
    <name type="scientific">Enterobacter cloacae</name>
    <dbReference type="NCBI Taxonomy" id="550"/>
    <lineage>
        <taxon>Bacteria</taxon>
        <taxon>Pseudomonadati</taxon>
        <taxon>Pseudomonadota</taxon>
        <taxon>Gammaproteobacteria</taxon>
        <taxon>Enterobacterales</taxon>
        <taxon>Enterobacteriaceae</taxon>
        <taxon>Enterobacter</taxon>
        <taxon>Enterobacter cloacae complex</taxon>
    </lineage>
</organism>
<evidence type="ECO:0000313" key="2">
    <source>
        <dbReference type="Proteomes" id="UP001215180"/>
    </source>
</evidence>
<feature type="non-terminal residue" evidence="1">
    <location>
        <position position="77"/>
    </location>
</feature>
<gene>
    <name evidence="1" type="ORF">P3S46_05640</name>
</gene>